<proteinExistence type="predicted"/>
<protein>
    <recommendedName>
        <fullName evidence="2">Aminomethyltransferase folate-binding domain-containing protein</fullName>
    </recommendedName>
</protein>
<gene>
    <name evidence="1" type="ORF">METZ01_LOCUS301969</name>
</gene>
<dbReference type="SUPFAM" id="SSF103025">
    <property type="entry name" value="Folate-binding domain"/>
    <property type="match status" value="1"/>
</dbReference>
<dbReference type="AlphaFoldDB" id="A0A382MLW7"/>
<feature type="non-terminal residue" evidence="1">
    <location>
        <position position="85"/>
    </location>
</feature>
<accession>A0A382MLW7</accession>
<evidence type="ECO:0008006" key="2">
    <source>
        <dbReference type="Google" id="ProtNLM"/>
    </source>
</evidence>
<organism evidence="1">
    <name type="scientific">marine metagenome</name>
    <dbReference type="NCBI Taxonomy" id="408172"/>
    <lineage>
        <taxon>unclassified sequences</taxon>
        <taxon>metagenomes</taxon>
        <taxon>ecological metagenomes</taxon>
    </lineage>
</organism>
<dbReference type="InterPro" id="IPR027266">
    <property type="entry name" value="TrmE/GcvT-like"/>
</dbReference>
<name>A0A382MLW7_9ZZZZ</name>
<sequence length="85" mass="9628">MNPIEEILKEIPTPSFSVDKSTIMYRIEGKQSIDFLDRISTNKISVKTKNISSKTIITDNKGSIVDILSYSIINENQINIVIKKN</sequence>
<feature type="non-terminal residue" evidence="1">
    <location>
        <position position="1"/>
    </location>
</feature>
<dbReference type="Gene3D" id="3.30.1360.120">
    <property type="entry name" value="Probable tRNA modification gtpase trme, domain 1"/>
    <property type="match status" value="1"/>
</dbReference>
<dbReference type="EMBL" id="UINC01094136">
    <property type="protein sequence ID" value="SVC49115.1"/>
    <property type="molecule type" value="Genomic_DNA"/>
</dbReference>
<evidence type="ECO:0000313" key="1">
    <source>
        <dbReference type="EMBL" id="SVC49115.1"/>
    </source>
</evidence>
<reference evidence="1" key="1">
    <citation type="submission" date="2018-05" db="EMBL/GenBank/DDBJ databases">
        <authorList>
            <person name="Lanie J.A."/>
            <person name="Ng W.-L."/>
            <person name="Kazmierczak K.M."/>
            <person name="Andrzejewski T.M."/>
            <person name="Davidsen T.M."/>
            <person name="Wayne K.J."/>
            <person name="Tettelin H."/>
            <person name="Glass J.I."/>
            <person name="Rusch D."/>
            <person name="Podicherti R."/>
            <person name="Tsui H.-C.T."/>
            <person name="Winkler M.E."/>
        </authorList>
    </citation>
    <scope>NUCLEOTIDE SEQUENCE</scope>
</reference>